<feature type="domain" description="AMP-binding enzyme C-terminal" evidence="3">
    <location>
        <begin position="512"/>
        <end position="586"/>
    </location>
</feature>
<keyword evidence="5" id="KW-1185">Reference proteome</keyword>
<dbReference type="Proteomes" id="UP000033220">
    <property type="component" value="Chromosome DSM 122"/>
</dbReference>
<dbReference type="InterPro" id="IPR020845">
    <property type="entry name" value="AMP-binding_CS"/>
</dbReference>
<reference evidence="4 5" key="1">
    <citation type="submission" date="2012-02" db="EMBL/GenBank/DDBJ databases">
        <title>Shotgun genome sequence of Phaeospirillum photometricum DSM 122.</title>
        <authorList>
            <person name="Duquesne K."/>
            <person name="Sturgis J."/>
        </authorList>
    </citation>
    <scope>NUCLEOTIDE SEQUENCE [LARGE SCALE GENOMIC DNA]</scope>
    <source>
        <strain evidence="5">DSM122</strain>
    </source>
</reference>
<dbReference type="SUPFAM" id="SSF56801">
    <property type="entry name" value="Acetyl-CoA synthetase-like"/>
    <property type="match status" value="1"/>
</dbReference>
<dbReference type="InterPro" id="IPR045851">
    <property type="entry name" value="AMP-bd_C_sf"/>
</dbReference>
<dbReference type="AlphaFoldDB" id="H6SPB6"/>
<feature type="compositionally biased region" description="Basic residues" evidence="1">
    <location>
        <begin position="28"/>
        <end position="44"/>
    </location>
</feature>
<dbReference type="Gene3D" id="3.30.300.30">
    <property type="match status" value="1"/>
</dbReference>
<dbReference type="HOGENOM" id="CLU_000022_59_7_5"/>
<dbReference type="InterPro" id="IPR042099">
    <property type="entry name" value="ANL_N_sf"/>
</dbReference>
<evidence type="ECO:0000259" key="2">
    <source>
        <dbReference type="Pfam" id="PF00501"/>
    </source>
</evidence>
<feature type="region of interest" description="Disordered" evidence="1">
    <location>
        <begin position="1"/>
        <end position="61"/>
    </location>
</feature>
<dbReference type="PANTHER" id="PTHR43767:SF1">
    <property type="entry name" value="NONRIBOSOMAL PEPTIDE SYNTHASE PES1 (EUROFUNG)-RELATED"/>
    <property type="match status" value="1"/>
</dbReference>
<accession>H6SPB6</accession>
<dbReference type="PATRIC" id="fig|1150469.3.peg.3184"/>
<protein>
    <submittedName>
        <fullName evidence="4">AMP-dependent synthetase and ligase</fullName>
        <ecNumber evidence="4">6.2.1.3</ecNumber>
    </submittedName>
</protein>
<dbReference type="Pfam" id="PF00501">
    <property type="entry name" value="AMP-binding"/>
    <property type="match status" value="1"/>
</dbReference>
<dbReference type="GO" id="GO:0004467">
    <property type="term" value="F:long-chain fatty acid-CoA ligase activity"/>
    <property type="evidence" value="ECO:0007669"/>
    <property type="project" value="UniProtKB-EC"/>
</dbReference>
<dbReference type="InterPro" id="IPR050237">
    <property type="entry name" value="ATP-dep_AMP-bd_enzyme"/>
</dbReference>
<organism evidence="4 5">
    <name type="scientific">Pararhodospirillum photometricum DSM 122</name>
    <dbReference type="NCBI Taxonomy" id="1150469"/>
    <lineage>
        <taxon>Bacteria</taxon>
        <taxon>Pseudomonadati</taxon>
        <taxon>Pseudomonadota</taxon>
        <taxon>Alphaproteobacteria</taxon>
        <taxon>Rhodospirillales</taxon>
        <taxon>Rhodospirillaceae</taxon>
        <taxon>Pararhodospirillum</taxon>
    </lineage>
</organism>
<keyword evidence="4" id="KW-0436">Ligase</keyword>
<dbReference type="EMBL" id="HE663493">
    <property type="protein sequence ID" value="CCG09441.1"/>
    <property type="molecule type" value="Genomic_DNA"/>
</dbReference>
<dbReference type="PROSITE" id="PS00455">
    <property type="entry name" value="AMP_BINDING"/>
    <property type="match status" value="1"/>
</dbReference>
<evidence type="ECO:0000259" key="3">
    <source>
        <dbReference type="Pfam" id="PF13193"/>
    </source>
</evidence>
<dbReference type="CDD" id="cd05936">
    <property type="entry name" value="FC-FACS_FadD_like"/>
    <property type="match status" value="1"/>
</dbReference>
<dbReference type="Pfam" id="PF13193">
    <property type="entry name" value="AMP-binding_C"/>
    <property type="match status" value="1"/>
</dbReference>
<name>H6SPB6_PARPM</name>
<evidence type="ECO:0000313" key="4">
    <source>
        <dbReference type="EMBL" id="CCG09441.1"/>
    </source>
</evidence>
<dbReference type="InterPro" id="IPR025110">
    <property type="entry name" value="AMP-bd_C"/>
</dbReference>
<evidence type="ECO:0000256" key="1">
    <source>
        <dbReference type="SAM" id="MobiDB-lite"/>
    </source>
</evidence>
<dbReference type="EC" id="6.2.1.3" evidence="4"/>
<dbReference type="STRING" id="1150469.RSPPHO_02815"/>
<dbReference type="KEGG" id="rpm:RSPPHO_02815"/>
<feature type="domain" description="AMP-dependent synthetase/ligase" evidence="2">
    <location>
        <begin position="73"/>
        <end position="461"/>
    </location>
</feature>
<dbReference type="PANTHER" id="PTHR43767">
    <property type="entry name" value="LONG-CHAIN-FATTY-ACID--COA LIGASE"/>
    <property type="match status" value="1"/>
</dbReference>
<proteinExistence type="predicted"/>
<evidence type="ECO:0000313" key="5">
    <source>
        <dbReference type="Proteomes" id="UP000033220"/>
    </source>
</evidence>
<dbReference type="eggNOG" id="COG0318">
    <property type="taxonomic scope" value="Bacteria"/>
</dbReference>
<dbReference type="Gene3D" id="3.40.50.12780">
    <property type="entry name" value="N-terminal domain of ligase-like"/>
    <property type="match status" value="1"/>
</dbReference>
<dbReference type="InterPro" id="IPR000873">
    <property type="entry name" value="AMP-dep_synth/lig_dom"/>
</dbReference>
<gene>
    <name evidence="4" type="ORF">RSPPHO_02815</name>
</gene>
<sequence length="603" mass="66507">MGRGSGTRGRPRAPPGGERLQTSPFLGHSRKRGRAVAHRSVKKKSSLDEVGPVRNTMQHSTSPLPVGPVAALFDQAVQAWPAQPAVDFLGKRYTYREMGDLVNRAARGLQQLGVRKGTRVGLCLPNTPYFVIFYYAILKIGGIVVNYNPLYVERELRHQIEDSGTTVMITLDLRQIYPKVATMLEETCLERIVVCPMSSILPSVKGLLFQVMKRSEMAEIPQDLRHVPFERLIANDGRPRPVEITADTDVAVLQYTGGTTGVPKGAMLSHANVTANTEQLFQWIPEVQQGAERMLGVLPMFHVFAMTVVLNLGVRVGAELILVPRFDLEQVLKLIGRKRPTLFPGVPTLYTAINGAMGRGTWDLSSLKVCISGGAPLPVEVRSRFETLSGCRLVEGYGLSESSPVVTCNPLSGEPRVASIGLPMPRTLVEIRDPLAPKTLLGPNEKGELCVRGPQVMLGYWQRPDETRDIFIDGALRTGDIGYYDQDGYFYLVDRIKDVILCGGYNVYPRVVEEALYRHPAVAEVVVIGIPDEYRGQAPKAFVRLRDGAEATPQDLRAFLTDQLSRIEMPKSIEIRDSLPKTMVGKLSKKELVAEEKARAGAS</sequence>